<proteinExistence type="predicted"/>
<dbReference type="EMBL" id="MLHQ01000011">
    <property type="protein sequence ID" value="OOF58900.1"/>
    <property type="molecule type" value="Genomic_DNA"/>
</dbReference>
<reference evidence="2 3" key="1">
    <citation type="submission" date="2016-10" db="EMBL/GenBank/DDBJ databases">
        <title>Rodentibacter gen. nov. and new species.</title>
        <authorList>
            <person name="Christensen H."/>
        </authorList>
    </citation>
    <scope>NUCLEOTIDE SEQUENCE [LARGE SCALE GENOMIC DNA]</scope>
    <source>
        <strain evidence="2 3">Ac151</strain>
    </source>
</reference>
<feature type="chain" id="PRO_5013387796" evidence="1">
    <location>
        <begin position="19"/>
        <end position="158"/>
    </location>
</feature>
<accession>A0A1V3JQD4</accession>
<evidence type="ECO:0000256" key="1">
    <source>
        <dbReference type="SAM" id="SignalP"/>
    </source>
</evidence>
<name>A0A1V3JQD4_9PAST</name>
<keyword evidence="3" id="KW-1185">Reference proteome</keyword>
<dbReference type="OrthoDB" id="9917001at2"/>
<dbReference type="Proteomes" id="UP000188602">
    <property type="component" value="Unassembled WGS sequence"/>
</dbReference>
<dbReference type="AlphaFoldDB" id="A0A1V3JQD4"/>
<evidence type="ECO:0000313" key="2">
    <source>
        <dbReference type="EMBL" id="OOF58900.1"/>
    </source>
</evidence>
<dbReference type="RefSeq" id="WP_077423530.1">
    <property type="nucleotide sequence ID" value="NZ_MLHQ01000011.1"/>
</dbReference>
<gene>
    <name evidence="2" type="ORF">BKL49_04995</name>
</gene>
<organism evidence="2 3">
    <name type="scientific">Rodentibacter myodis</name>
    <dbReference type="NCBI Taxonomy" id="1907939"/>
    <lineage>
        <taxon>Bacteria</taxon>
        <taxon>Pseudomonadati</taxon>
        <taxon>Pseudomonadota</taxon>
        <taxon>Gammaproteobacteria</taxon>
        <taxon>Pasteurellales</taxon>
        <taxon>Pasteurellaceae</taxon>
        <taxon>Rodentibacter</taxon>
    </lineage>
</organism>
<protein>
    <submittedName>
        <fullName evidence="2">Uncharacterized protein</fullName>
    </submittedName>
</protein>
<feature type="signal peptide" evidence="1">
    <location>
        <begin position="1"/>
        <end position="18"/>
    </location>
</feature>
<keyword evidence="1" id="KW-0732">Signal</keyword>
<dbReference type="STRING" id="1907939.BKL49_04995"/>
<sequence length="158" mass="18232">MKRLIGLTCLLFSSSILAVGSIESGNYQPFDIIADDYSMNDKPAFTFSFGKSKNDFFLFTAQCSIFDKKSHKTSTKGKRIPDISLEYHNTLTNQYMISESKFDDYINLEFFIKDKTFIFIFDGQLYDTSSNSLYKVLPQNVVLNAKEMREIRDGCKKR</sequence>
<evidence type="ECO:0000313" key="3">
    <source>
        <dbReference type="Proteomes" id="UP000188602"/>
    </source>
</evidence>
<comment type="caution">
    <text evidence="2">The sequence shown here is derived from an EMBL/GenBank/DDBJ whole genome shotgun (WGS) entry which is preliminary data.</text>
</comment>